<dbReference type="Gene3D" id="3.10.450.240">
    <property type="match status" value="1"/>
</dbReference>
<sequence>MAARLFLVALPSRPLVWRSYATAATLASKPPVASAPKAEGSSRQNEKQPPQALSMEEEVDNIGRLLTFGNEMPTADVWGQKVDTLDVMIPHNLSSHFRHHGLRGFWSRYWQNRGNDLKNMIGLYALASHNSIPGVATDSDPWYTRWFLWPFYSFTAQSTNKTSWLTTCRRHMLDSYKNLNMAIAKSDIKEIKRRAVDTYQVETLAAHKKKQKSGLAYVWRLHKEVKPAQILSLRVIEGYLSPEEPKFGSRLMVHALVKFDTEQSLEIYDQQCNPLHKPAKGAFKTWDGMLEAEKKRVIQYLVMEKRMWYDGPWLIREQVWKVNNDAKKSK</sequence>
<proteinExistence type="predicted"/>
<evidence type="ECO:0008006" key="4">
    <source>
        <dbReference type="Google" id="ProtNLM"/>
    </source>
</evidence>
<feature type="compositionally biased region" description="Low complexity" evidence="1">
    <location>
        <begin position="28"/>
        <end position="38"/>
    </location>
</feature>
<evidence type="ECO:0000313" key="2">
    <source>
        <dbReference type="EMBL" id="KAF7763546.1"/>
    </source>
</evidence>
<name>A0A8H7EYE5_AGABI</name>
<evidence type="ECO:0000313" key="3">
    <source>
        <dbReference type="Proteomes" id="UP000629468"/>
    </source>
</evidence>
<dbReference type="EMBL" id="JABXXO010000011">
    <property type="protein sequence ID" value="KAF7763546.1"/>
    <property type="molecule type" value="Genomic_DNA"/>
</dbReference>
<dbReference type="Proteomes" id="UP000629468">
    <property type="component" value="Unassembled WGS sequence"/>
</dbReference>
<organism evidence="2 3">
    <name type="scientific">Agaricus bisporus var. burnettii</name>
    <dbReference type="NCBI Taxonomy" id="192524"/>
    <lineage>
        <taxon>Eukaryota</taxon>
        <taxon>Fungi</taxon>
        <taxon>Dikarya</taxon>
        <taxon>Basidiomycota</taxon>
        <taxon>Agaricomycotina</taxon>
        <taxon>Agaricomycetes</taxon>
        <taxon>Agaricomycetidae</taxon>
        <taxon>Agaricales</taxon>
        <taxon>Agaricineae</taxon>
        <taxon>Agaricaceae</taxon>
        <taxon>Agaricus</taxon>
    </lineage>
</organism>
<protein>
    <recommendedName>
        <fullName evidence="4">Tim44-like domain-containing protein</fullName>
    </recommendedName>
</protein>
<evidence type="ECO:0000256" key="1">
    <source>
        <dbReference type="SAM" id="MobiDB-lite"/>
    </source>
</evidence>
<accession>A0A8H7EYE5</accession>
<reference evidence="2 3" key="1">
    <citation type="journal article" name="Sci. Rep.">
        <title>Telomere-to-telomere assembled and centromere annotated genomes of the two main subspecies of the button mushroom Agaricus bisporus reveal especially polymorphic chromosome ends.</title>
        <authorList>
            <person name="Sonnenberg A.S.M."/>
            <person name="Sedaghat-Telgerd N."/>
            <person name="Lavrijssen B."/>
            <person name="Ohm R.A."/>
            <person name="Hendrickx P.M."/>
            <person name="Scholtmeijer K."/>
            <person name="Baars J.J.P."/>
            <person name="van Peer A."/>
        </authorList>
    </citation>
    <scope>NUCLEOTIDE SEQUENCE [LARGE SCALE GENOMIC DNA]</scope>
    <source>
        <strain evidence="2 3">H119_p4</strain>
    </source>
</reference>
<feature type="region of interest" description="Disordered" evidence="1">
    <location>
        <begin position="28"/>
        <end position="55"/>
    </location>
</feature>
<dbReference type="AlphaFoldDB" id="A0A8H7EYE5"/>
<comment type="caution">
    <text evidence="2">The sequence shown here is derived from an EMBL/GenBank/DDBJ whole genome shotgun (WGS) entry which is preliminary data.</text>
</comment>
<gene>
    <name evidence="2" type="ORF">Agabi119p4_8083</name>
</gene>